<organism evidence="1 2">
    <name type="scientific">Paramaledivibacter caminithermalis (strain DSM 15212 / CIP 107654 / DViRD3)</name>
    <name type="common">Clostridium caminithermale</name>
    <dbReference type="NCBI Taxonomy" id="1121301"/>
    <lineage>
        <taxon>Bacteria</taxon>
        <taxon>Bacillati</taxon>
        <taxon>Bacillota</taxon>
        <taxon>Clostridia</taxon>
        <taxon>Peptostreptococcales</taxon>
        <taxon>Caminicellaceae</taxon>
        <taxon>Paramaledivibacter</taxon>
    </lineage>
</organism>
<dbReference type="STRING" id="1121301.SAMN02745912_03467"/>
<dbReference type="EMBL" id="FRAG01000072">
    <property type="protein sequence ID" value="SHK49151.1"/>
    <property type="molecule type" value="Genomic_DNA"/>
</dbReference>
<evidence type="ECO:0000313" key="1">
    <source>
        <dbReference type="EMBL" id="SHK49151.1"/>
    </source>
</evidence>
<reference evidence="1 2" key="1">
    <citation type="submission" date="2016-11" db="EMBL/GenBank/DDBJ databases">
        <authorList>
            <person name="Jaros S."/>
            <person name="Januszkiewicz K."/>
            <person name="Wedrychowicz H."/>
        </authorList>
    </citation>
    <scope>NUCLEOTIDE SEQUENCE [LARGE SCALE GENOMIC DNA]</scope>
    <source>
        <strain evidence="1 2">DSM 15212</strain>
    </source>
</reference>
<protein>
    <submittedName>
        <fullName evidence="1">Uncharacterized protein</fullName>
    </submittedName>
</protein>
<accession>A0A1M6SWP9</accession>
<dbReference type="AlphaFoldDB" id="A0A1M6SWP9"/>
<gene>
    <name evidence="1" type="ORF">SAMN02745912_03467</name>
</gene>
<sequence length="156" mass="17186">MALRLLEKGQRFLALSTDEKPMDVKAGAILKETDTQNIYIFDGTDWAIEKLKTKTYKWINETIPAGEYFNVTIPCLGFDLITAFVNASGNALASFRATNDDGSDYSWDPLGIMNSPSLKVSAQAEISGMPFVELVITNEAGVDINLDIFVYLGSFN</sequence>
<proteinExistence type="predicted"/>
<dbReference type="RefSeq" id="WP_073152965.1">
    <property type="nucleotide sequence ID" value="NZ_FRAG01000072.1"/>
</dbReference>
<dbReference type="Proteomes" id="UP000184465">
    <property type="component" value="Unassembled WGS sequence"/>
</dbReference>
<name>A0A1M6SWP9_PARC5</name>
<keyword evidence="2" id="KW-1185">Reference proteome</keyword>
<evidence type="ECO:0000313" key="2">
    <source>
        <dbReference type="Proteomes" id="UP000184465"/>
    </source>
</evidence>